<protein>
    <submittedName>
        <fullName evidence="2">Uncharacterized protein</fullName>
    </submittedName>
</protein>
<sequence>MSSLFRPITIPAGCASAYPRDVSAANGERTAALAGRCGDTGGAGAGMGAASNPSEGGTNASGTEPR</sequence>
<dbReference type="Proteomes" id="UP000184203">
    <property type="component" value="Unassembled WGS sequence"/>
</dbReference>
<name>A0A1M6UBG3_HALPU</name>
<dbReference type="RefSeq" id="WP_073096589.1">
    <property type="nucleotide sequence ID" value="NZ_AEMG01000002.1"/>
</dbReference>
<feature type="compositionally biased region" description="Gly residues" evidence="1">
    <location>
        <begin position="38"/>
        <end position="47"/>
    </location>
</feature>
<dbReference type="AlphaFoldDB" id="A0A1M6UBG3"/>
<gene>
    <name evidence="2" type="ORF">SAMN05444342_2035</name>
</gene>
<reference evidence="3" key="1">
    <citation type="submission" date="2016-11" db="EMBL/GenBank/DDBJ databases">
        <authorList>
            <person name="Varghese N."/>
            <person name="Submissions S."/>
        </authorList>
    </citation>
    <scope>NUCLEOTIDE SEQUENCE [LARGE SCALE GENOMIC DNA]</scope>
    <source>
        <strain evidence="3">DX253</strain>
    </source>
</reference>
<keyword evidence="3" id="KW-1185">Reference proteome</keyword>
<organism evidence="2 3">
    <name type="scientific">Haladaptatus paucihalophilus DX253</name>
    <dbReference type="NCBI Taxonomy" id="797209"/>
    <lineage>
        <taxon>Archaea</taxon>
        <taxon>Methanobacteriati</taxon>
        <taxon>Methanobacteriota</taxon>
        <taxon>Stenosarchaea group</taxon>
        <taxon>Halobacteria</taxon>
        <taxon>Halobacteriales</taxon>
        <taxon>Haladaptataceae</taxon>
        <taxon>Haladaptatus</taxon>
    </lineage>
</organism>
<evidence type="ECO:0000256" key="1">
    <source>
        <dbReference type="SAM" id="MobiDB-lite"/>
    </source>
</evidence>
<proteinExistence type="predicted"/>
<dbReference type="EMBL" id="FRAN01000002">
    <property type="protein sequence ID" value="SHK66575.1"/>
    <property type="molecule type" value="Genomic_DNA"/>
</dbReference>
<feature type="compositionally biased region" description="Polar residues" evidence="1">
    <location>
        <begin position="51"/>
        <end position="66"/>
    </location>
</feature>
<accession>A0A1M6UBG3</accession>
<evidence type="ECO:0000313" key="2">
    <source>
        <dbReference type="EMBL" id="SHK66575.1"/>
    </source>
</evidence>
<evidence type="ECO:0000313" key="3">
    <source>
        <dbReference type="Proteomes" id="UP000184203"/>
    </source>
</evidence>
<feature type="region of interest" description="Disordered" evidence="1">
    <location>
        <begin position="36"/>
        <end position="66"/>
    </location>
</feature>